<dbReference type="Proteomes" id="UP001576776">
    <property type="component" value="Unassembled WGS sequence"/>
</dbReference>
<dbReference type="RefSeq" id="WP_413257989.1">
    <property type="nucleotide sequence ID" value="NZ_JBHFNS010000058.1"/>
</dbReference>
<dbReference type="EMBL" id="JBHFNS010000058">
    <property type="protein sequence ID" value="MFB2936494.1"/>
    <property type="molecule type" value="Genomic_DNA"/>
</dbReference>
<organism evidence="2 3">
    <name type="scientific">Floridaenema fluviatile BLCC-F154</name>
    <dbReference type="NCBI Taxonomy" id="3153640"/>
    <lineage>
        <taxon>Bacteria</taxon>
        <taxon>Bacillati</taxon>
        <taxon>Cyanobacteriota</taxon>
        <taxon>Cyanophyceae</taxon>
        <taxon>Oscillatoriophycideae</taxon>
        <taxon>Aerosakkonematales</taxon>
        <taxon>Aerosakkonemataceae</taxon>
        <taxon>Floridanema</taxon>
        <taxon>Floridanema fluviatile</taxon>
    </lineage>
</organism>
<name>A0ABV4YE89_9CYAN</name>
<dbReference type="InterPro" id="IPR029044">
    <property type="entry name" value="Nucleotide-diphossugar_trans"/>
</dbReference>
<proteinExistence type="predicted"/>
<dbReference type="InterPro" id="IPR050486">
    <property type="entry name" value="Mannose-1P_guanyltransferase"/>
</dbReference>
<dbReference type="Gene3D" id="3.90.550.10">
    <property type="entry name" value="Spore Coat Polysaccharide Biosynthesis Protein SpsA, Chain A"/>
    <property type="match status" value="1"/>
</dbReference>
<comment type="caution">
    <text evidence="2">The sequence shown here is derived from an EMBL/GenBank/DDBJ whole genome shotgun (WGS) entry which is preliminary data.</text>
</comment>
<accession>A0ABV4YE89</accession>
<feature type="domain" description="Nucleotidyl transferase" evidence="1">
    <location>
        <begin position="17"/>
        <end position="241"/>
    </location>
</feature>
<keyword evidence="3" id="KW-1185">Reference proteome</keyword>
<dbReference type="InterPro" id="IPR005835">
    <property type="entry name" value="NTP_transferase_dom"/>
</dbReference>
<dbReference type="CDD" id="cd06915">
    <property type="entry name" value="NTP_transferase_WcbM_like"/>
    <property type="match status" value="1"/>
</dbReference>
<evidence type="ECO:0000313" key="3">
    <source>
        <dbReference type="Proteomes" id="UP001576776"/>
    </source>
</evidence>
<gene>
    <name evidence="2" type="ORF">ACE1B6_14685</name>
</gene>
<sequence>MVNLNVLTSKDLAGVTATILAGGLGTRLRSVVVDRPKTLAKIGDRPFLTYLLEKLAATEIKNVVLCIGYLGEQIETIFGNSYKSLNLFYSQETSPLGTGGALRLALPLVKSDSILVMNGDSFCDASLSDFFSDYCQQKAEVSLLLTQVSDTSRYGQVKLDTNGKLISFAEKANSSGSGWINAGIYLIKRQKVQEIPENRFVSLEKEMFPTWIESGIYGYQASGRFIDIGTPESYAQAENFFAAHKSE</sequence>
<evidence type="ECO:0000259" key="1">
    <source>
        <dbReference type="Pfam" id="PF00483"/>
    </source>
</evidence>
<reference evidence="2 3" key="1">
    <citation type="submission" date="2024-09" db="EMBL/GenBank/DDBJ databases">
        <title>Floridaenema gen nov. (Aerosakkonemataceae, Aerosakkonematales ord. nov., Cyanobacteria) from benthic tropical and subtropical fresh waters, with the description of four new species.</title>
        <authorList>
            <person name="Moretto J.A."/>
            <person name="Berthold D.E."/>
            <person name="Lefler F.W."/>
            <person name="Huang I.-S."/>
            <person name="Laughinghouse H. IV."/>
        </authorList>
    </citation>
    <scope>NUCLEOTIDE SEQUENCE [LARGE SCALE GENOMIC DNA]</scope>
    <source>
        <strain evidence="2 3">BLCC-F154</strain>
    </source>
</reference>
<evidence type="ECO:0000313" key="2">
    <source>
        <dbReference type="EMBL" id="MFB2936494.1"/>
    </source>
</evidence>
<dbReference type="PANTHER" id="PTHR22572">
    <property type="entry name" value="SUGAR-1-PHOSPHATE GUANYL TRANSFERASE"/>
    <property type="match status" value="1"/>
</dbReference>
<dbReference type="SUPFAM" id="SSF53448">
    <property type="entry name" value="Nucleotide-diphospho-sugar transferases"/>
    <property type="match status" value="1"/>
</dbReference>
<protein>
    <submittedName>
        <fullName evidence="2">Nucleotidyltransferase family protein</fullName>
    </submittedName>
</protein>
<dbReference type="Pfam" id="PF00483">
    <property type="entry name" value="NTP_transferase"/>
    <property type="match status" value="1"/>
</dbReference>